<organism evidence="9 10">
    <name type="scientific">Pontimonas salivibrio</name>
    <dbReference type="NCBI Taxonomy" id="1159327"/>
    <lineage>
        <taxon>Bacteria</taxon>
        <taxon>Bacillati</taxon>
        <taxon>Actinomycetota</taxon>
        <taxon>Actinomycetes</taxon>
        <taxon>Micrococcales</taxon>
        <taxon>Microbacteriaceae</taxon>
        <taxon>Pontimonas</taxon>
    </lineage>
</organism>
<dbReference type="KEGG" id="psai:C3B54_1159"/>
<dbReference type="Gene3D" id="3.50.50.60">
    <property type="entry name" value="FAD/NAD(P)-binding domain"/>
    <property type="match status" value="2"/>
</dbReference>
<proteinExistence type="inferred from homology"/>
<comment type="similarity">
    <text evidence="3">Belongs to the carotenoid/retinoid oxidoreductase family. CrtP subfamily.</text>
</comment>
<dbReference type="PANTHER" id="PTHR43734">
    <property type="entry name" value="PHYTOENE DESATURASE"/>
    <property type="match status" value="1"/>
</dbReference>
<gene>
    <name evidence="9" type="ORF">C3B54_1159</name>
</gene>
<dbReference type="Proteomes" id="UP000243077">
    <property type="component" value="Chromosome"/>
</dbReference>
<dbReference type="Pfam" id="PF01593">
    <property type="entry name" value="Amino_oxidase"/>
    <property type="match status" value="1"/>
</dbReference>
<dbReference type="EMBL" id="CP026923">
    <property type="protein sequence ID" value="AVG23066.1"/>
    <property type="molecule type" value="Genomic_DNA"/>
</dbReference>
<accession>A0A2L2BN30</accession>
<name>A0A2L2BN30_9MICO</name>
<evidence type="ECO:0000256" key="4">
    <source>
        <dbReference type="ARBA" id="ARBA00039159"/>
    </source>
</evidence>
<dbReference type="OrthoDB" id="9774675at2"/>
<dbReference type="InterPro" id="IPR002937">
    <property type="entry name" value="Amino_oxidase"/>
</dbReference>
<dbReference type="GO" id="GO:0016491">
    <property type="term" value="F:oxidoreductase activity"/>
    <property type="evidence" value="ECO:0007669"/>
    <property type="project" value="UniProtKB-KW"/>
</dbReference>
<dbReference type="PANTHER" id="PTHR43734:SF7">
    <property type="entry name" value="4,4'-DIAPONEUROSPORENE OXYGENASE"/>
    <property type="match status" value="1"/>
</dbReference>
<keyword evidence="10" id="KW-1185">Reference proteome</keyword>
<dbReference type="SUPFAM" id="SSF51905">
    <property type="entry name" value="FAD/NAD(P)-binding domain"/>
    <property type="match status" value="1"/>
</dbReference>
<evidence type="ECO:0000256" key="2">
    <source>
        <dbReference type="ARBA" id="ARBA00037901"/>
    </source>
</evidence>
<dbReference type="AlphaFoldDB" id="A0A2L2BN30"/>
<evidence type="ECO:0000259" key="8">
    <source>
        <dbReference type="Pfam" id="PF01593"/>
    </source>
</evidence>
<evidence type="ECO:0000313" key="9">
    <source>
        <dbReference type="EMBL" id="AVG23066.1"/>
    </source>
</evidence>
<sequence>MSRRVIIIGAGLGGLATSALLAKAGFDVTVLEKNDWVGGKSRRISVSGQRIDTGPSLVTFPQVLERFFDRYDSLGPGVPAREIAALNLERLPEVGRYFYRGHVTDIPVAPNHPWAEAWAAFQSEHATLGPAITDLLTTDPLGAGVMAPAGKLVSSYGRHLSTKAYLDHRLDLPEPLRDIIAIHTLNAGVAPEQTLALYATMPAVMADEGVFVPTGGVWEIANSLHRLAEAAGAQFRLSEGATAVSKKSVTTEQGHYEADFVVSALDAGVLERLMGHPRPDPKNLSCSGVAVFAALKEDLPDDTVTHSVVLPDEPDELFDSVLNRRIPQQTMAFVNYYKTGHIYPNDKATAAFLLTAPANGESAGVADDWVSSELQRSLDVMGIDAKWSDIVEDYTTLHPEYFESFGAVGGALYGAGRPWWQSGPFHSPGYHSLRHRWLWRVGASVHPGGGIPAVLGGSLIAGNRMVSHYS</sequence>
<comment type="pathway">
    <text evidence="2">Carotenoid biosynthesis; staphyloxanthin biosynthesis; staphyloxanthin from farnesyl diphosphate: step 3/5.</text>
</comment>
<feature type="domain" description="Amine oxidase" evidence="8">
    <location>
        <begin position="12"/>
        <end position="281"/>
    </location>
</feature>
<dbReference type="RefSeq" id="WP_104912729.1">
    <property type="nucleotide sequence ID" value="NZ_CP026923.1"/>
</dbReference>
<evidence type="ECO:0000313" key="10">
    <source>
        <dbReference type="Proteomes" id="UP000243077"/>
    </source>
</evidence>
<reference evidence="9 10" key="1">
    <citation type="submission" date="2018-02" db="EMBL/GenBank/DDBJ databases">
        <title>Complete genome of the streamlined marine actinobacterium Pontimonas salivibrio CL-TW6 adapted to coastal planktonic lifestype.</title>
        <authorList>
            <person name="Cho B.C."/>
            <person name="Hardies S.C."/>
            <person name="Jang G.I."/>
            <person name="Hwang C.Y."/>
        </authorList>
    </citation>
    <scope>NUCLEOTIDE SEQUENCE [LARGE SCALE GENOMIC DNA]</scope>
    <source>
        <strain evidence="9 10">CL-TW6</strain>
    </source>
</reference>
<comment type="catalytic activity">
    <reaction evidence="7">
        <text>all-trans-4,4'-diaponeurosporene + 2 AH2 + 2 O2 = 4,4'-diaponeurosporenal + 2 A + 3 H2O</text>
        <dbReference type="Rhea" id="RHEA:56104"/>
        <dbReference type="ChEBI" id="CHEBI:13193"/>
        <dbReference type="ChEBI" id="CHEBI:15377"/>
        <dbReference type="ChEBI" id="CHEBI:15379"/>
        <dbReference type="ChEBI" id="CHEBI:17499"/>
        <dbReference type="ChEBI" id="CHEBI:62743"/>
        <dbReference type="ChEBI" id="CHEBI:79065"/>
    </reaction>
</comment>
<evidence type="ECO:0000256" key="6">
    <source>
        <dbReference type="ARBA" id="ARBA00042619"/>
    </source>
</evidence>
<evidence type="ECO:0000256" key="1">
    <source>
        <dbReference type="ARBA" id="ARBA00023002"/>
    </source>
</evidence>
<dbReference type="InterPro" id="IPR036188">
    <property type="entry name" value="FAD/NAD-bd_sf"/>
</dbReference>
<evidence type="ECO:0000256" key="3">
    <source>
        <dbReference type="ARBA" id="ARBA00038194"/>
    </source>
</evidence>
<keyword evidence="1" id="KW-0560">Oxidoreductase</keyword>
<evidence type="ECO:0000256" key="7">
    <source>
        <dbReference type="ARBA" id="ARBA00048532"/>
    </source>
</evidence>
<protein>
    <recommendedName>
        <fullName evidence="4">4,4'-diaponeurosporene oxygenase</fullName>
    </recommendedName>
    <alternativeName>
        <fullName evidence="5">4,4'-diaponeurosporene oxidase</fullName>
    </alternativeName>
    <alternativeName>
        <fullName evidence="6">Carotenoid oxidase</fullName>
    </alternativeName>
</protein>
<evidence type="ECO:0000256" key="5">
    <source>
        <dbReference type="ARBA" id="ARBA00041900"/>
    </source>
</evidence>